<sequence length="150" mass="17683">MTPKRLTYSTPQRRDFANKTHQMKNQRREHEPTTTRLHRLGDRQIYKRKTRSAIDKPKKPTPFLSKPCYLVETPEKTPLTTGSISPRGRSRVPANEISPESQTYRQQKERLRERSKEKTSREERKSSRCRNRRPSGGGNDIFMNCLQEDV</sequence>
<dbReference type="Gramene" id="Bra025470.1">
    <property type="protein sequence ID" value="Bra025470.1-P"/>
    <property type="gene ID" value="Bra025470"/>
</dbReference>
<reference evidence="2 3" key="1">
    <citation type="journal article" date="2011" name="Nat. Genet.">
        <title>The genome of the mesopolyploid crop species Brassica rapa.</title>
        <authorList>
            <consortium name="Brassica rapa Genome Sequencing Project Consortium"/>
            <person name="Wang X."/>
            <person name="Wang H."/>
            <person name="Wang J."/>
            <person name="Sun R."/>
            <person name="Wu J."/>
            <person name="Liu S."/>
            <person name="Bai Y."/>
            <person name="Mun J.H."/>
            <person name="Bancroft I."/>
            <person name="Cheng F."/>
            <person name="Huang S."/>
            <person name="Li X."/>
            <person name="Hua W."/>
            <person name="Wang J."/>
            <person name="Wang X."/>
            <person name="Freeling M."/>
            <person name="Pires J.C."/>
            <person name="Paterson A.H."/>
            <person name="Chalhoub B."/>
            <person name="Wang B."/>
            <person name="Hayward A."/>
            <person name="Sharpe A.G."/>
            <person name="Park B.S."/>
            <person name="Weisshaar B."/>
            <person name="Liu B."/>
            <person name="Li B."/>
            <person name="Liu B."/>
            <person name="Tong C."/>
            <person name="Song C."/>
            <person name="Duran C."/>
            <person name="Peng C."/>
            <person name="Geng C."/>
            <person name="Koh C."/>
            <person name="Lin C."/>
            <person name="Edwards D."/>
            <person name="Mu D."/>
            <person name="Shen D."/>
            <person name="Soumpourou E."/>
            <person name="Li F."/>
            <person name="Fraser F."/>
            <person name="Conant G."/>
            <person name="Lassalle G."/>
            <person name="King G.J."/>
            <person name="Bonnema G."/>
            <person name="Tang H."/>
            <person name="Wang H."/>
            <person name="Belcram H."/>
            <person name="Zhou H."/>
            <person name="Hirakawa H."/>
            <person name="Abe H."/>
            <person name="Guo H."/>
            <person name="Wang H."/>
            <person name="Jin H."/>
            <person name="Parkin I.A."/>
            <person name="Batley J."/>
            <person name="Kim J.S."/>
            <person name="Just J."/>
            <person name="Li J."/>
            <person name="Xu J."/>
            <person name="Deng J."/>
            <person name="Kim J.A."/>
            <person name="Li J."/>
            <person name="Yu J."/>
            <person name="Meng J."/>
            <person name="Wang J."/>
            <person name="Min J."/>
            <person name="Poulain J."/>
            <person name="Wang J."/>
            <person name="Hatakeyama K."/>
            <person name="Wu K."/>
            <person name="Wang L."/>
            <person name="Fang L."/>
            <person name="Trick M."/>
            <person name="Links M.G."/>
            <person name="Zhao M."/>
            <person name="Jin M."/>
            <person name="Ramchiary N."/>
            <person name="Drou N."/>
            <person name="Berkman P.J."/>
            <person name="Cai Q."/>
            <person name="Huang Q."/>
            <person name="Li R."/>
            <person name="Tabata S."/>
            <person name="Cheng S."/>
            <person name="Zhang S."/>
            <person name="Zhang S."/>
            <person name="Huang S."/>
            <person name="Sato S."/>
            <person name="Sun S."/>
            <person name="Kwon S.J."/>
            <person name="Choi S.R."/>
            <person name="Lee T.H."/>
            <person name="Fan W."/>
            <person name="Zhao X."/>
            <person name="Tan X."/>
            <person name="Xu X."/>
            <person name="Wang Y."/>
            <person name="Qiu Y."/>
            <person name="Yin Y."/>
            <person name="Li Y."/>
            <person name="Du Y."/>
            <person name="Liao Y."/>
            <person name="Lim Y."/>
            <person name="Narusaka Y."/>
            <person name="Wang Y."/>
            <person name="Wang Z."/>
            <person name="Li Z."/>
            <person name="Wang Z."/>
            <person name="Xiong Z."/>
            <person name="Zhang Z."/>
        </authorList>
    </citation>
    <scope>NUCLEOTIDE SEQUENCE [LARGE SCALE GENOMIC DNA]</scope>
    <source>
        <strain evidence="2 3">cv. Chiifu-401-42</strain>
    </source>
</reference>
<protein>
    <submittedName>
        <fullName evidence="2">Uncharacterized protein</fullName>
    </submittedName>
</protein>
<reference evidence="2" key="3">
    <citation type="submission" date="2023-03" db="UniProtKB">
        <authorList>
            <consortium name="EnsemblPlants"/>
        </authorList>
    </citation>
    <scope>IDENTIFICATION</scope>
    <source>
        <strain evidence="2">cv. Chiifu-401-42</strain>
    </source>
</reference>
<evidence type="ECO:0000256" key="1">
    <source>
        <dbReference type="SAM" id="MobiDB-lite"/>
    </source>
</evidence>
<proteinExistence type="predicted"/>
<keyword evidence="3" id="KW-1185">Reference proteome</keyword>
<evidence type="ECO:0000313" key="2">
    <source>
        <dbReference type="EnsemblPlants" id="Bra025470.1-P"/>
    </source>
</evidence>
<dbReference type="AlphaFoldDB" id="M4E9L4"/>
<dbReference type="InParanoid" id="M4E9L4"/>
<accession>M4E9L4</accession>
<reference evidence="2 3" key="2">
    <citation type="journal article" date="2018" name="Hortic Res">
        <title>Improved Brassica rapa reference genome by single-molecule sequencing and chromosome conformation capture technologies.</title>
        <authorList>
            <person name="Zhang L."/>
            <person name="Cai X."/>
            <person name="Wu J."/>
            <person name="Liu M."/>
            <person name="Grob S."/>
            <person name="Cheng F."/>
            <person name="Liang J."/>
            <person name="Cai C."/>
            <person name="Liu Z."/>
            <person name="Liu B."/>
            <person name="Wang F."/>
            <person name="Li S."/>
            <person name="Liu F."/>
            <person name="Li X."/>
            <person name="Cheng L."/>
            <person name="Yang W."/>
            <person name="Li M.H."/>
            <person name="Grossniklaus U."/>
            <person name="Zheng H."/>
            <person name="Wang X."/>
        </authorList>
    </citation>
    <scope>NUCLEOTIDE SEQUENCE [LARGE SCALE GENOMIC DNA]</scope>
    <source>
        <strain evidence="2 3">cv. Chiifu-401-42</strain>
    </source>
</reference>
<name>M4E9L4_BRACM</name>
<evidence type="ECO:0000313" key="3">
    <source>
        <dbReference type="Proteomes" id="UP000011750"/>
    </source>
</evidence>
<feature type="compositionally biased region" description="Basic and acidic residues" evidence="1">
    <location>
        <begin position="106"/>
        <end position="126"/>
    </location>
</feature>
<feature type="compositionally biased region" description="Basic and acidic residues" evidence="1">
    <location>
        <begin position="26"/>
        <end position="45"/>
    </location>
</feature>
<feature type="region of interest" description="Disordered" evidence="1">
    <location>
        <begin position="1"/>
        <end position="141"/>
    </location>
</feature>
<dbReference type="HOGENOM" id="CLU_1743099_0_0_1"/>
<dbReference type="Proteomes" id="UP000011750">
    <property type="component" value="Chromosome A04"/>
</dbReference>
<dbReference type="EnsemblPlants" id="Bra025470.1">
    <property type="protein sequence ID" value="Bra025470.1-P"/>
    <property type="gene ID" value="Bra025470"/>
</dbReference>
<organism evidence="2 3">
    <name type="scientific">Brassica campestris</name>
    <name type="common">Field mustard</name>
    <dbReference type="NCBI Taxonomy" id="3711"/>
    <lineage>
        <taxon>Eukaryota</taxon>
        <taxon>Viridiplantae</taxon>
        <taxon>Streptophyta</taxon>
        <taxon>Embryophyta</taxon>
        <taxon>Tracheophyta</taxon>
        <taxon>Spermatophyta</taxon>
        <taxon>Magnoliopsida</taxon>
        <taxon>eudicotyledons</taxon>
        <taxon>Gunneridae</taxon>
        <taxon>Pentapetalae</taxon>
        <taxon>rosids</taxon>
        <taxon>malvids</taxon>
        <taxon>Brassicales</taxon>
        <taxon>Brassicaceae</taxon>
        <taxon>Brassiceae</taxon>
        <taxon>Brassica</taxon>
    </lineage>
</organism>